<dbReference type="Proteomes" id="UP000244162">
    <property type="component" value="Unassembled WGS sequence"/>
</dbReference>
<keyword evidence="7" id="KW-0472">Membrane</keyword>
<evidence type="ECO:0000313" key="9">
    <source>
        <dbReference type="EMBL" id="PTQ13556.1"/>
    </source>
</evidence>
<dbReference type="InterPro" id="IPR012338">
    <property type="entry name" value="Beta-lactam/transpept-like"/>
</dbReference>
<gene>
    <name evidence="9" type="ORF">CLG96_02530</name>
</gene>
<dbReference type="EC" id="3.5.2.6" evidence="3 6"/>
<dbReference type="OrthoDB" id="9784149at2"/>
<dbReference type="PANTHER" id="PTHR35333">
    <property type="entry name" value="BETA-LACTAMASE"/>
    <property type="match status" value="1"/>
</dbReference>
<evidence type="ECO:0000256" key="1">
    <source>
        <dbReference type="ARBA" id="ARBA00001526"/>
    </source>
</evidence>
<dbReference type="InterPro" id="IPR000871">
    <property type="entry name" value="Beta-lactam_class-A"/>
</dbReference>
<dbReference type="RefSeq" id="WP_107966791.1">
    <property type="nucleotide sequence ID" value="NZ_NWBU01000004.1"/>
</dbReference>
<dbReference type="InterPro" id="IPR023650">
    <property type="entry name" value="Beta-lactam_class-A_AS"/>
</dbReference>
<keyword evidence="7" id="KW-0812">Transmembrane</keyword>
<dbReference type="GO" id="GO:0046677">
    <property type="term" value="P:response to antibiotic"/>
    <property type="evidence" value="ECO:0007669"/>
    <property type="project" value="UniProtKB-UniRule"/>
</dbReference>
<dbReference type="PRINTS" id="PR00118">
    <property type="entry name" value="BLACTAMASEA"/>
</dbReference>
<evidence type="ECO:0000259" key="8">
    <source>
        <dbReference type="Pfam" id="PF13354"/>
    </source>
</evidence>
<name>A0A2T5G341_9SPHN</name>
<accession>A0A2T5G341</accession>
<dbReference type="PANTHER" id="PTHR35333:SF3">
    <property type="entry name" value="BETA-LACTAMASE-TYPE TRANSPEPTIDASE FOLD CONTAINING PROTEIN"/>
    <property type="match status" value="1"/>
</dbReference>
<proteinExistence type="inferred from homology"/>
<dbReference type="Pfam" id="PF13354">
    <property type="entry name" value="Beta-lactamase2"/>
    <property type="match status" value="1"/>
</dbReference>
<evidence type="ECO:0000256" key="5">
    <source>
        <dbReference type="ARBA" id="ARBA00023251"/>
    </source>
</evidence>
<dbReference type="InterPro" id="IPR045155">
    <property type="entry name" value="Beta-lactam_cat"/>
</dbReference>
<dbReference type="NCBIfam" id="NF033103">
    <property type="entry name" value="bla_class_A"/>
    <property type="match status" value="1"/>
</dbReference>
<keyword evidence="4 6" id="KW-0378">Hydrolase</keyword>
<keyword evidence="10" id="KW-1185">Reference proteome</keyword>
<evidence type="ECO:0000256" key="6">
    <source>
        <dbReference type="RuleBase" id="RU361140"/>
    </source>
</evidence>
<comment type="catalytic activity">
    <reaction evidence="1 6">
        <text>a beta-lactam + H2O = a substituted beta-amino acid</text>
        <dbReference type="Rhea" id="RHEA:20401"/>
        <dbReference type="ChEBI" id="CHEBI:15377"/>
        <dbReference type="ChEBI" id="CHEBI:35627"/>
        <dbReference type="ChEBI" id="CHEBI:140347"/>
        <dbReference type="EC" id="3.5.2.6"/>
    </reaction>
</comment>
<keyword evidence="7" id="KW-1133">Transmembrane helix</keyword>
<dbReference type="SUPFAM" id="SSF56601">
    <property type="entry name" value="beta-lactamase/transpeptidase-like"/>
    <property type="match status" value="1"/>
</dbReference>
<evidence type="ECO:0000256" key="4">
    <source>
        <dbReference type="ARBA" id="ARBA00022801"/>
    </source>
</evidence>
<protein>
    <recommendedName>
        <fullName evidence="3 6">Beta-lactamase</fullName>
        <ecNumber evidence="3 6">3.5.2.6</ecNumber>
    </recommendedName>
</protein>
<evidence type="ECO:0000256" key="3">
    <source>
        <dbReference type="ARBA" id="ARBA00012865"/>
    </source>
</evidence>
<dbReference type="AlphaFoldDB" id="A0A2T5G341"/>
<dbReference type="GO" id="GO:0008800">
    <property type="term" value="F:beta-lactamase activity"/>
    <property type="evidence" value="ECO:0007669"/>
    <property type="project" value="UniProtKB-UniRule"/>
</dbReference>
<dbReference type="Gene3D" id="3.40.710.10">
    <property type="entry name" value="DD-peptidase/beta-lactamase superfamily"/>
    <property type="match status" value="1"/>
</dbReference>
<dbReference type="GO" id="GO:0030655">
    <property type="term" value="P:beta-lactam antibiotic catabolic process"/>
    <property type="evidence" value="ECO:0007669"/>
    <property type="project" value="InterPro"/>
</dbReference>
<dbReference type="PROSITE" id="PS00146">
    <property type="entry name" value="BETA_LACTAMASE_A"/>
    <property type="match status" value="1"/>
</dbReference>
<feature type="transmembrane region" description="Helical" evidence="7">
    <location>
        <begin position="7"/>
        <end position="26"/>
    </location>
</feature>
<evidence type="ECO:0000313" key="10">
    <source>
        <dbReference type="Proteomes" id="UP000244162"/>
    </source>
</evidence>
<comment type="caution">
    <text evidence="9">The sequence shown here is derived from an EMBL/GenBank/DDBJ whole genome shotgun (WGS) entry which is preliminary data.</text>
</comment>
<comment type="similarity">
    <text evidence="2 6">Belongs to the class-A beta-lactamase family.</text>
</comment>
<feature type="domain" description="Beta-lactamase class A catalytic" evidence="8">
    <location>
        <begin position="61"/>
        <end position="277"/>
    </location>
</feature>
<keyword evidence="5 6" id="KW-0046">Antibiotic resistance</keyword>
<evidence type="ECO:0000256" key="2">
    <source>
        <dbReference type="ARBA" id="ARBA00009009"/>
    </source>
</evidence>
<sequence length="303" mass="32513">MLDRRGFTGLIGGGLLLGVGGMPLAAAGMRRENGDRQDAERSAALNARIARIEAESGGRLGVFLLDSGSGPRFGYRARELFPMCSTFKFLLAAMILARVDRGKERLDRRIRFGPEAIVTYAPITGKHVGGDGMSIAELCEATMTLSDNVAANLLLDTIGGPTALTAWLRTIGDKVTRLDRNEPSLNEARAGDPRDTTTPLAMLGNLRKLLIGRTLSAPSRALLTSWMVGNRTGDRRLRAGLPSGWRVGDKTGTGENGTYNDIAIIWPPERPPLLMTAYLTQARPDRGDATLAEVARAMAELAG</sequence>
<dbReference type="EMBL" id="NWBU01000004">
    <property type="protein sequence ID" value="PTQ13556.1"/>
    <property type="molecule type" value="Genomic_DNA"/>
</dbReference>
<organism evidence="9 10">
    <name type="scientific">Sphingomonas oleivorans</name>
    <dbReference type="NCBI Taxonomy" id="1735121"/>
    <lineage>
        <taxon>Bacteria</taxon>
        <taxon>Pseudomonadati</taxon>
        <taxon>Pseudomonadota</taxon>
        <taxon>Alphaproteobacteria</taxon>
        <taxon>Sphingomonadales</taxon>
        <taxon>Sphingomonadaceae</taxon>
        <taxon>Sphingomonas</taxon>
    </lineage>
</organism>
<reference evidence="9 10" key="1">
    <citation type="submission" date="2017-09" db="EMBL/GenBank/DDBJ databases">
        <title>Sphingomonas panjinensis sp.nov., isolated from oil-contaminated soil.</title>
        <authorList>
            <person name="Wang L."/>
            <person name="Chen L."/>
        </authorList>
    </citation>
    <scope>NUCLEOTIDE SEQUENCE [LARGE SCALE GENOMIC DNA]</scope>
    <source>
        <strain evidence="9 10">FW-11</strain>
    </source>
</reference>
<evidence type="ECO:0000256" key="7">
    <source>
        <dbReference type="SAM" id="Phobius"/>
    </source>
</evidence>